<accession>A0A4Z0W2K0</accession>
<evidence type="ECO:0000313" key="1">
    <source>
        <dbReference type="EMBL" id="TGG87402.1"/>
    </source>
</evidence>
<dbReference type="EMBL" id="SRME01000005">
    <property type="protein sequence ID" value="TGG87402.1"/>
    <property type="molecule type" value="Genomic_DNA"/>
</dbReference>
<comment type="caution">
    <text evidence="1">The sequence shown here is derived from an EMBL/GenBank/DDBJ whole genome shotgun (WGS) entry which is preliminary data.</text>
</comment>
<proteinExistence type="predicted"/>
<name>A0A4Z0W2K0_9BACT</name>
<dbReference type="SUPFAM" id="SSF103642">
    <property type="entry name" value="Sec-C motif"/>
    <property type="match status" value="1"/>
</dbReference>
<evidence type="ECO:0008006" key="3">
    <source>
        <dbReference type="Google" id="ProtNLM"/>
    </source>
</evidence>
<evidence type="ECO:0000313" key="2">
    <source>
        <dbReference type="Proteomes" id="UP000297288"/>
    </source>
</evidence>
<dbReference type="InterPro" id="IPR004027">
    <property type="entry name" value="SEC_C_motif"/>
</dbReference>
<dbReference type="RefSeq" id="WP_135403109.1">
    <property type="nucleotide sequence ID" value="NZ_SRME01000005.1"/>
</dbReference>
<dbReference type="Proteomes" id="UP000297288">
    <property type="component" value="Unassembled WGS sequence"/>
</dbReference>
<dbReference type="OrthoDB" id="1551481at2"/>
<dbReference type="Gene3D" id="3.10.450.50">
    <property type="match status" value="1"/>
</dbReference>
<organism evidence="1 2">
    <name type="scientific">Geotoga petraea</name>
    <dbReference type="NCBI Taxonomy" id="28234"/>
    <lineage>
        <taxon>Bacteria</taxon>
        <taxon>Thermotogati</taxon>
        <taxon>Thermotogota</taxon>
        <taxon>Thermotogae</taxon>
        <taxon>Petrotogales</taxon>
        <taxon>Petrotogaceae</taxon>
        <taxon>Geotoga</taxon>
    </lineage>
</organism>
<sequence length="313" mass="37408">MAILLNLVKIYKKNDDLVETFINELNIENINKNSLITLSEKLLEFTFHTKSWWKNGYSTEELLIIMRESNDKYKKSKSEMNEVEKYLVAAVNLYETIHKDKFIDIYNHYHKDNKIMSLDTEYLLADETPISMDILKANFIEQYDDYFVNDALINYEDTVEYLKMKKNKPCYISNKTEFIKYLDSYYFEKDKHYYELLNFVKKEIVKDDKEYAEEILDDIQIGCSMSNKFSTIMNEFQRIGIIFDCEDQVRKLSELVIKFYNNTRMWENNGHTPNEIRRLSNLNKPKKEIGRNDPCPCGSGKKYKKCCMNKEKN</sequence>
<gene>
    <name evidence="1" type="ORF">E4650_08855</name>
</gene>
<dbReference type="Pfam" id="PF02810">
    <property type="entry name" value="SEC-C"/>
    <property type="match status" value="1"/>
</dbReference>
<protein>
    <recommendedName>
        <fullName evidence="3">SEC-C motif-containing protein</fullName>
    </recommendedName>
</protein>
<reference evidence="1 2" key="1">
    <citation type="submission" date="2019-04" db="EMBL/GenBank/DDBJ databases">
        <title>Draft genome sequence data and analysis of a Fermenting Bacterium, Geotoga petraea strain HO-Geo1, isolated from heavy-oil petroleum reservoir in Russia.</title>
        <authorList>
            <person name="Grouzdev D.S."/>
            <person name="Semenova E.M."/>
            <person name="Sokolova D.S."/>
            <person name="Tourova T.P."/>
            <person name="Poltaraus A.B."/>
            <person name="Nazina T.N."/>
        </authorList>
    </citation>
    <scope>NUCLEOTIDE SEQUENCE [LARGE SCALE GENOMIC DNA]</scope>
    <source>
        <strain evidence="1 2">HO-Geo1</strain>
    </source>
</reference>
<dbReference type="AlphaFoldDB" id="A0A4Z0W2K0"/>